<evidence type="ECO:0000256" key="1">
    <source>
        <dbReference type="SAM" id="MobiDB-lite"/>
    </source>
</evidence>
<keyword evidence="3" id="KW-1185">Reference proteome</keyword>
<dbReference type="AlphaFoldDB" id="A0A9N9FXN5"/>
<organism evidence="2 3">
    <name type="scientific">Paraglomus brasilianum</name>
    <dbReference type="NCBI Taxonomy" id="144538"/>
    <lineage>
        <taxon>Eukaryota</taxon>
        <taxon>Fungi</taxon>
        <taxon>Fungi incertae sedis</taxon>
        <taxon>Mucoromycota</taxon>
        <taxon>Glomeromycotina</taxon>
        <taxon>Glomeromycetes</taxon>
        <taxon>Paraglomerales</taxon>
        <taxon>Paraglomeraceae</taxon>
        <taxon>Paraglomus</taxon>
    </lineage>
</organism>
<accession>A0A9N9FXN5</accession>
<feature type="region of interest" description="Disordered" evidence="1">
    <location>
        <begin position="24"/>
        <end position="87"/>
    </location>
</feature>
<comment type="caution">
    <text evidence="2">The sequence shown here is derived from an EMBL/GenBank/DDBJ whole genome shotgun (WGS) entry which is preliminary data.</text>
</comment>
<evidence type="ECO:0000313" key="3">
    <source>
        <dbReference type="Proteomes" id="UP000789739"/>
    </source>
</evidence>
<proteinExistence type="predicted"/>
<protein>
    <submittedName>
        <fullName evidence="2">10929_t:CDS:1</fullName>
    </submittedName>
</protein>
<dbReference type="EMBL" id="CAJVPI010000694">
    <property type="protein sequence ID" value="CAG8563483.1"/>
    <property type="molecule type" value="Genomic_DNA"/>
</dbReference>
<gene>
    <name evidence="2" type="ORF">PBRASI_LOCUS5715</name>
</gene>
<sequence length="194" mass="23098">MASVSVDEMYVFAHSCTVRTFKRKDTKSDSSEVSPLEQVLRHKRKHIPDANTQNFKMRLFDINSDNEDTNDDRDKRESEEEDEDRLSSIVDLSSEFDGGMWTFFKKDWEDIKTMVYSQLNLAPCKFKGAIHEIVKTIEEMCAVYKYWEAQKHILDEMKQSDSYDIKYQQILKTYFIVLDMFSKKKLTEMEYIFK</sequence>
<reference evidence="2" key="1">
    <citation type="submission" date="2021-06" db="EMBL/GenBank/DDBJ databases">
        <authorList>
            <person name="Kallberg Y."/>
            <person name="Tangrot J."/>
            <person name="Rosling A."/>
        </authorList>
    </citation>
    <scope>NUCLEOTIDE SEQUENCE</scope>
    <source>
        <strain evidence="2">BR232B</strain>
    </source>
</reference>
<evidence type="ECO:0000313" key="2">
    <source>
        <dbReference type="EMBL" id="CAG8563483.1"/>
    </source>
</evidence>
<name>A0A9N9FXN5_9GLOM</name>
<dbReference type="Proteomes" id="UP000789739">
    <property type="component" value="Unassembled WGS sequence"/>
</dbReference>